<dbReference type="InterPro" id="IPR036157">
    <property type="entry name" value="dUTPase-like_sf"/>
</dbReference>
<accession>X0U7E1</accession>
<dbReference type="Gene3D" id="2.70.40.10">
    <property type="match status" value="1"/>
</dbReference>
<protein>
    <recommendedName>
        <fullName evidence="4">dUTPase-like domain-containing protein</fullName>
    </recommendedName>
</protein>
<dbReference type="CDD" id="cd07557">
    <property type="entry name" value="trimeric_dUTPase"/>
    <property type="match status" value="1"/>
</dbReference>
<gene>
    <name evidence="3" type="ORF">S01H1_41806</name>
</gene>
<dbReference type="PANTHER" id="PTHR42680">
    <property type="entry name" value="DCTP DEAMINASE"/>
    <property type="match status" value="1"/>
</dbReference>
<dbReference type="PANTHER" id="PTHR42680:SF3">
    <property type="entry name" value="DCTP DEAMINASE"/>
    <property type="match status" value="1"/>
</dbReference>
<dbReference type="GO" id="GO:0008829">
    <property type="term" value="F:dCTP deaminase activity"/>
    <property type="evidence" value="ECO:0007669"/>
    <property type="project" value="InterPro"/>
</dbReference>
<dbReference type="NCBIfam" id="TIGR02274">
    <property type="entry name" value="dCTP_deam"/>
    <property type="match status" value="1"/>
</dbReference>
<dbReference type="InterPro" id="IPR011962">
    <property type="entry name" value="dCTP_deaminase"/>
</dbReference>
<dbReference type="InterPro" id="IPR033704">
    <property type="entry name" value="dUTPase_trimeric"/>
</dbReference>
<proteinExistence type="predicted"/>
<evidence type="ECO:0000313" key="3">
    <source>
        <dbReference type="EMBL" id="GAG01704.1"/>
    </source>
</evidence>
<keyword evidence="2" id="KW-0546">Nucleotide metabolism</keyword>
<dbReference type="GO" id="GO:0015949">
    <property type="term" value="P:nucleobase-containing small molecule interconversion"/>
    <property type="evidence" value="ECO:0007669"/>
    <property type="project" value="TreeGrafter"/>
</dbReference>
<dbReference type="GO" id="GO:0006229">
    <property type="term" value="P:dUTP biosynthetic process"/>
    <property type="evidence" value="ECO:0007669"/>
    <property type="project" value="InterPro"/>
</dbReference>
<comment type="caution">
    <text evidence="3">The sequence shown here is derived from an EMBL/GenBank/DDBJ whole genome shotgun (WGS) entry which is preliminary data.</text>
</comment>
<dbReference type="SUPFAM" id="SSF51283">
    <property type="entry name" value="dUTPase-like"/>
    <property type="match status" value="1"/>
</dbReference>
<organism evidence="3">
    <name type="scientific">marine sediment metagenome</name>
    <dbReference type="NCBI Taxonomy" id="412755"/>
    <lineage>
        <taxon>unclassified sequences</taxon>
        <taxon>metagenomes</taxon>
        <taxon>ecological metagenomes</taxon>
    </lineage>
</organism>
<keyword evidence="1" id="KW-0378">Hydrolase</keyword>
<dbReference type="EMBL" id="BARS01026533">
    <property type="protein sequence ID" value="GAG01704.1"/>
    <property type="molecule type" value="Genomic_DNA"/>
</dbReference>
<name>X0U7E1_9ZZZZ</name>
<evidence type="ECO:0000256" key="2">
    <source>
        <dbReference type="ARBA" id="ARBA00023080"/>
    </source>
</evidence>
<reference evidence="3" key="1">
    <citation type="journal article" date="2014" name="Front. Microbiol.">
        <title>High frequency of phylogenetically diverse reductive dehalogenase-homologous genes in deep subseafloor sedimentary metagenomes.</title>
        <authorList>
            <person name="Kawai M."/>
            <person name="Futagami T."/>
            <person name="Toyoda A."/>
            <person name="Takaki Y."/>
            <person name="Nishi S."/>
            <person name="Hori S."/>
            <person name="Arai W."/>
            <person name="Tsubouchi T."/>
            <person name="Morono Y."/>
            <person name="Uchiyama I."/>
            <person name="Ito T."/>
            <person name="Fujiyama A."/>
            <person name="Inagaki F."/>
            <person name="Takami H."/>
        </authorList>
    </citation>
    <scope>NUCLEOTIDE SEQUENCE</scope>
    <source>
        <strain evidence="3">Expedition CK06-06</strain>
    </source>
</reference>
<sequence>MILSDRELRIEIEDGHIKFEPNIDIDTQIQDASIDVRLGNKLRIPKHLDGQIFSPHERIEQELLGDLVSIAEGGYPLLPQRFLLGQTHEKITLPLHLAARLEGKSSLARLGLMIHFTSGHIAPGYDGIIILEILNHGPNTVNLMPLMFVGQLIFEKLSMLPSKAYSGRYSGQLQP</sequence>
<evidence type="ECO:0008006" key="4">
    <source>
        <dbReference type="Google" id="ProtNLM"/>
    </source>
</evidence>
<dbReference type="Pfam" id="PF22769">
    <property type="entry name" value="DCD"/>
    <property type="match status" value="1"/>
</dbReference>
<evidence type="ECO:0000256" key="1">
    <source>
        <dbReference type="ARBA" id="ARBA00022801"/>
    </source>
</evidence>
<dbReference type="AlphaFoldDB" id="X0U7E1"/>